<organism evidence="1 2">
    <name type="scientific">Caerostris extrusa</name>
    <name type="common">Bark spider</name>
    <name type="synonym">Caerostris bankana</name>
    <dbReference type="NCBI Taxonomy" id="172846"/>
    <lineage>
        <taxon>Eukaryota</taxon>
        <taxon>Metazoa</taxon>
        <taxon>Ecdysozoa</taxon>
        <taxon>Arthropoda</taxon>
        <taxon>Chelicerata</taxon>
        <taxon>Arachnida</taxon>
        <taxon>Araneae</taxon>
        <taxon>Araneomorphae</taxon>
        <taxon>Entelegynae</taxon>
        <taxon>Araneoidea</taxon>
        <taxon>Araneidae</taxon>
        <taxon>Caerostris</taxon>
    </lineage>
</organism>
<keyword evidence="2" id="KW-1185">Reference proteome</keyword>
<evidence type="ECO:0000313" key="2">
    <source>
        <dbReference type="Proteomes" id="UP001054945"/>
    </source>
</evidence>
<gene>
    <name evidence="1" type="ORF">CEXT_208431</name>
</gene>
<accession>A0AAV4N2L8</accession>
<dbReference type="EMBL" id="BPLR01020359">
    <property type="protein sequence ID" value="GIX77832.1"/>
    <property type="molecule type" value="Genomic_DNA"/>
</dbReference>
<protein>
    <recommendedName>
        <fullName evidence="3">Secreted protein</fullName>
    </recommendedName>
</protein>
<reference evidence="1 2" key="1">
    <citation type="submission" date="2021-06" db="EMBL/GenBank/DDBJ databases">
        <title>Caerostris extrusa draft genome.</title>
        <authorList>
            <person name="Kono N."/>
            <person name="Arakawa K."/>
        </authorList>
    </citation>
    <scope>NUCLEOTIDE SEQUENCE [LARGE SCALE GENOMIC DNA]</scope>
</reference>
<sequence length="91" mass="10356">MVAAQLTEFHLSFSLSLSLTLFRFRNLAALHSPNHMHQLESRGGRERKLFTHRAPITKITHFTQLAFTISFQHPMYGPAFINALSDAFLAT</sequence>
<evidence type="ECO:0000313" key="1">
    <source>
        <dbReference type="EMBL" id="GIX77832.1"/>
    </source>
</evidence>
<evidence type="ECO:0008006" key="3">
    <source>
        <dbReference type="Google" id="ProtNLM"/>
    </source>
</evidence>
<proteinExistence type="predicted"/>
<comment type="caution">
    <text evidence="1">The sequence shown here is derived from an EMBL/GenBank/DDBJ whole genome shotgun (WGS) entry which is preliminary data.</text>
</comment>
<name>A0AAV4N2L8_CAEEX</name>
<dbReference type="Proteomes" id="UP001054945">
    <property type="component" value="Unassembled WGS sequence"/>
</dbReference>
<dbReference type="AlphaFoldDB" id="A0AAV4N2L8"/>